<organism evidence="2 3">
    <name type="scientific">Pseudomonas kairouanensis</name>
    <dbReference type="NCBI Taxonomy" id="2293832"/>
    <lineage>
        <taxon>Bacteria</taxon>
        <taxon>Pseudomonadati</taxon>
        <taxon>Pseudomonadota</taxon>
        <taxon>Gammaproteobacteria</taxon>
        <taxon>Pseudomonadales</taxon>
        <taxon>Pseudomonadaceae</taxon>
        <taxon>Pseudomonas</taxon>
    </lineage>
</organism>
<evidence type="ECO:0000313" key="2">
    <source>
        <dbReference type="EMBL" id="TFY84115.1"/>
    </source>
</evidence>
<protein>
    <submittedName>
        <fullName evidence="2">Uncharacterized protein</fullName>
    </submittedName>
</protein>
<evidence type="ECO:0000313" key="3">
    <source>
        <dbReference type="Proteomes" id="UP000297391"/>
    </source>
</evidence>
<comment type="caution">
    <text evidence="2">The sequence shown here is derived from an EMBL/GenBank/DDBJ whole genome shotgun (WGS) entry which is preliminary data.</text>
</comment>
<accession>A0A4Z0ABJ2</accession>
<gene>
    <name evidence="2" type="ORF">DYL59_30760</name>
</gene>
<keyword evidence="3" id="KW-1185">Reference proteome</keyword>
<keyword evidence="1" id="KW-0732">Signal</keyword>
<name>A0A4Z0ABJ2_9PSED</name>
<dbReference type="Proteomes" id="UP000297391">
    <property type="component" value="Unassembled WGS sequence"/>
</dbReference>
<sequence>MKFNLAITSAVIAAASTMSHANASVNVVSSKASIDAKNAAKALLDKHDLSYLVHSNIEGLAVAMKLDDKPLKIDMRTLVAAIEGADSTTLNIYDPSKVMGCYSNCYTNCHGSRSWR</sequence>
<dbReference type="AlphaFoldDB" id="A0A4Z0ABJ2"/>
<dbReference type="RefSeq" id="WP_135292549.1">
    <property type="nucleotide sequence ID" value="NZ_QUZU01000082.1"/>
</dbReference>
<proteinExistence type="predicted"/>
<dbReference type="EMBL" id="QUZU01000082">
    <property type="protein sequence ID" value="TFY84115.1"/>
    <property type="molecule type" value="Genomic_DNA"/>
</dbReference>
<reference evidence="2 3" key="1">
    <citation type="journal article" date="2019" name="Syst. Appl. Microbiol.">
        <title>New species of pathogenic Pseudomonas isolated from citrus in Tunisia: Proposal of Pseudomonas kairouanensis sp. nov. and Pseudomonas nabeulensis sp. nov.</title>
        <authorList>
            <person name="Oueslati M."/>
            <person name="Mulet M."/>
            <person name="Gomila M."/>
            <person name="Berge O."/>
            <person name="Hajlaoui M.R."/>
            <person name="Lalucat J."/>
            <person name="Sadfi-Zouaoui N."/>
            <person name="Garcia-Valdes E."/>
        </authorList>
    </citation>
    <scope>NUCLEOTIDE SEQUENCE [LARGE SCALE GENOMIC DNA]</scope>
    <source>
        <strain evidence="2 3">KC12</strain>
    </source>
</reference>
<feature type="chain" id="PRO_5021234362" evidence="1">
    <location>
        <begin position="24"/>
        <end position="116"/>
    </location>
</feature>
<evidence type="ECO:0000256" key="1">
    <source>
        <dbReference type="SAM" id="SignalP"/>
    </source>
</evidence>
<feature type="signal peptide" evidence="1">
    <location>
        <begin position="1"/>
        <end position="23"/>
    </location>
</feature>